<organism evidence="9 10">
    <name type="scientific">Poseidonocella sedimentorum</name>
    <dbReference type="NCBI Taxonomy" id="871652"/>
    <lineage>
        <taxon>Bacteria</taxon>
        <taxon>Pseudomonadati</taxon>
        <taxon>Pseudomonadota</taxon>
        <taxon>Alphaproteobacteria</taxon>
        <taxon>Rhodobacterales</taxon>
        <taxon>Roseobacteraceae</taxon>
        <taxon>Poseidonocella</taxon>
    </lineage>
</organism>
<reference evidence="9 10" key="1">
    <citation type="submission" date="2016-10" db="EMBL/GenBank/DDBJ databases">
        <authorList>
            <person name="de Groot N.N."/>
        </authorList>
    </citation>
    <scope>NUCLEOTIDE SEQUENCE [LARGE SCALE GENOMIC DNA]</scope>
    <source>
        <strain evidence="10">KMM 9023,NRIC 0796,JCM 17311,KCTC 23692</strain>
    </source>
</reference>
<dbReference type="InterPro" id="IPR013766">
    <property type="entry name" value="Thioredoxin_domain"/>
</dbReference>
<evidence type="ECO:0000256" key="5">
    <source>
        <dbReference type="ARBA" id="ARBA00023157"/>
    </source>
</evidence>
<keyword evidence="5" id="KW-1015">Disulfide bond</keyword>
<gene>
    <name evidence="9" type="ORF">SAMN04515673_10177</name>
</gene>
<dbReference type="InterPro" id="IPR041205">
    <property type="entry name" value="ScsC_N"/>
</dbReference>
<evidence type="ECO:0000259" key="8">
    <source>
        <dbReference type="PROSITE" id="PS51352"/>
    </source>
</evidence>
<dbReference type="STRING" id="871652.SAMN04515673_10177"/>
<feature type="chain" id="PRO_5011624907" evidence="7">
    <location>
        <begin position="18"/>
        <end position="251"/>
    </location>
</feature>
<feature type="signal peptide" evidence="7">
    <location>
        <begin position="1"/>
        <end position="17"/>
    </location>
</feature>
<dbReference type="InterPro" id="IPR036249">
    <property type="entry name" value="Thioredoxin-like_sf"/>
</dbReference>
<name>A0A1I6CNB8_9RHOB</name>
<evidence type="ECO:0000256" key="6">
    <source>
        <dbReference type="ARBA" id="ARBA00023284"/>
    </source>
</evidence>
<sequence>MTRPLALLALLASSALAAPAGAFDIAAMSEAERGAFRAEIRAYLLDNPEVLMEAIGVLEERQAAETARADESLVADNAAALFETPGQWVGGNPDGDITMVEFVDYRCGYCRRAHDDVKELVSSDGNIRFLLKEFPILGDASTVSSRFALATRMVEGDAAYGAVQDALIGLKPAPGEKVLLQLAKSLDLDGKAILSAMENPEIDRIISENRALAGAMQINGTPTFVIGDELLRGYVPLDAMRGIVADLREDG</sequence>
<dbReference type="AlphaFoldDB" id="A0A1I6CNB8"/>
<protein>
    <submittedName>
        <fullName evidence="9">Protein-disulfide isomerase</fullName>
    </submittedName>
</protein>
<dbReference type="OrthoDB" id="9780147at2"/>
<dbReference type="Gene3D" id="3.40.30.10">
    <property type="entry name" value="Glutaredoxin"/>
    <property type="match status" value="1"/>
</dbReference>
<dbReference type="CDD" id="cd03023">
    <property type="entry name" value="DsbA_Com1_like"/>
    <property type="match status" value="1"/>
</dbReference>
<keyword evidence="4" id="KW-0560">Oxidoreductase</keyword>
<keyword evidence="6" id="KW-0676">Redox-active center</keyword>
<evidence type="ECO:0000256" key="2">
    <source>
        <dbReference type="ARBA" id="ARBA00005791"/>
    </source>
</evidence>
<dbReference type="PANTHER" id="PTHR13887:SF14">
    <property type="entry name" value="DISULFIDE BOND FORMATION PROTEIN D"/>
    <property type="match status" value="1"/>
</dbReference>
<dbReference type="Pfam" id="PF18312">
    <property type="entry name" value="ScsC_N"/>
    <property type="match status" value="1"/>
</dbReference>
<dbReference type="EMBL" id="FOYI01000001">
    <property type="protein sequence ID" value="SFQ94684.1"/>
    <property type="molecule type" value="Genomic_DNA"/>
</dbReference>
<evidence type="ECO:0000256" key="7">
    <source>
        <dbReference type="SAM" id="SignalP"/>
    </source>
</evidence>
<dbReference type="GO" id="GO:0016491">
    <property type="term" value="F:oxidoreductase activity"/>
    <property type="evidence" value="ECO:0007669"/>
    <property type="project" value="UniProtKB-KW"/>
</dbReference>
<proteinExistence type="inferred from homology"/>
<evidence type="ECO:0000256" key="1">
    <source>
        <dbReference type="ARBA" id="ARBA00003565"/>
    </source>
</evidence>
<dbReference type="Pfam" id="PF13462">
    <property type="entry name" value="Thioredoxin_4"/>
    <property type="match status" value="1"/>
</dbReference>
<evidence type="ECO:0000256" key="4">
    <source>
        <dbReference type="ARBA" id="ARBA00023002"/>
    </source>
</evidence>
<evidence type="ECO:0000313" key="9">
    <source>
        <dbReference type="EMBL" id="SFQ94684.1"/>
    </source>
</evidence>
<dbReference type="RefSeq" id="WP_092076420.1">
    <property type="nucleotide sequence ID" value="NZ_FOYI01000001.1"/>
</dbReference>
<dbReference type="Proteomes" id="UP000199302">
    <property type="component" value="Unassembled WGS sequence"/>
</dbReference>
<feature type="domain" description="Thioredoxin" evidence="8">
    <location>
        <begin position="73"/>
        <end position="249"/>
    </location>
</feature>
<dbReference type="GO" id="GO:0016853">
    <property type="term" value="F:isomerase activity"/>
    <property type="evidence" value="ECO:0007669"/>
    <property type="project" value="UniProtKB-KW"/>
</dbReference>
<accession>A0A1I6CNB8</accession>
<keyword evidence="3 7" id="KW-0732">Signal</keyword>
<keyword evidence="9" id="KW-0413">Isomerase</keyword>
<dbReference type="PANTHER" id="PTHR13887">
    <property type="entry name" value="GLUTATHIONE S-TRANSFERASE KAPPA"/>
    <property type="match status" value="1"/>
</dbReference>
<dbReference type="PROSITE" id="PS51352">
    <property type="entry name" value="THIOREDOXIN_2"/>
    <property type="match status" value="1"/>
</dbReference>
<dbReference type="SUPFAM" id="SSF52833">
    <property type="entry name" value="Thioredoxin-like"/>
    <property type="match status" value="1"/>
</dbReference>
<evidence type="ECO:0000256" key="3">
    <source>
        <dbReference type="ARBA" id="ARBA00022729"/>
    </source>
</evidence>
<dbReference type="InterPro" id="IPR012336">
    <property type="entry name" value="Thioredoxin-like_fold"/>
</dbReference>
<evidence type="ECO:0000313" key="10">
    <source>
        <dbReference type="Proteomes" id="UP000199302"/>
    </source>
</evidence>
<keyword evidence="10" id="KW-1185">Reference proteome</keyword>
<comment type="similarity">
    <text evidence="2">Belongs to the thioredoxin family. DsbA subfamily.</text>
</comment>
<comment type="function">
    <text evidence="1">May be required for disulfide bond formation in some proteins.</text>
</comment>